<dbReference type="STRING" id="545619.SAMN04489860_2569"/>
<sequence>MIAGLVYAIAVHSLIDVSFIDVQTSDESVAIHVGKASISSSAPRLNAPLRSP</sequence>
<organism evidence="1 2">
    <name type="scientific">Paraoerskovia marina</name>
    <dbReference type="NCBI Taxonomy" id="545619"/>
    <lineage>
        <taxon>Bacteria</taxon>
        <taxon>Bacillati</taxon>
        <taxon>Actinomycetota</taxon>
        <taxon>Actinomycetes</taxon>
        <taxon>Micrococcales</taxon>
        <taxon>Cellulomonadaceae</taxon>
        <taxon>Paraoerskovia</taxon>
    </lineage>
</organism>
<name>A0A1H1VQ95_9CELL</name>
<accession>A0A1H1VQ95</accession>
<reference evidence="1 2" key="1">
    <citation type="submission" date="2016-10" db="EMBL/GenBank/DDBJ databases">
        <authorList>
            <person name="de Groot N.N."/>
        </authorList>
    </citation>
    <scope>NUCLEOTIDE SEQUENCE [LARGE SCALE GENOMIC DNA]</scope>
    <source>
        <strain evidence="1 2">DSM 22126</strain>
    </source>
</reference>
<dbReference type="EMBL" id="LT629776">
    <property type="protein sequence ID" value="SDS86670.1"/>
    <property type="molecule type" value="Genomic_DNA"/>
</dbReference>
<gene>
    <name evidence="1" type="ORF">SAMN04489860_2569</name>
</gene>
<evidence type="ECO:0000313" key="2">
    <source>
        <dbReference type="Proteomes" id="UP000185663"/>
    </source>
</evidence>
<proteinExistence type="predicted"/>
<dbReference type="AlphaFoldDB" id="A0A1H1VQ95"/>
<evidence type="ECO:0000313" key="1">
    <source>
        <dbReference type="EMBL" id="SDS86670.1"/>
    </source>
</evidence>
<keyword evidence="2" id="KW-1185">Reference proteome</keyword>
<protein>
    <submittedName>
        <fullName evidence="1">Uncharacterized protein</fullName>
    </submittedName>
</protein>
<dbReference type="Proteomes" id="UP000185663">
    <property type="component" value="Chromosome I"/>
</dbReference>